<dbReference type="PANTHER" id="PTHR43791">
    <property type="entry name" value="PERMEASE-RELATED"/>
    <property type="match status" value="1"/>
</dbReference>
<evidence type="ECO:0000313" key="8">
    <source>
        <dbReference type="Proteomes" id="UP000045706"/>
    </source>
</evidence>
<evidence type="ECO:0000256" key="4">
    <source>
        <dbReference type="ARBA" id="ARBA00022989"/>
    </source>
</evidence>
<evidence type="ECO:0000256" key="1">
    <source>
        <dbReference type="ARBA" id="ARBA00004141"/>
    </source>
</evidence>
<comment type="subcellular location">
    <subcellularLocation>
        <location evidence="1">Membrane</location>
        <topology evidence="1">Multi-pass membrane protein</topology>
    </subcellularLocation>
</comment>
<dbReference type="PANTHER" id="PTHR43791:SF32">
    <property type="entry name" value="MAJOR FACILITATOR SUPERFAMILY (MFS) PROFILE DOMAIN-CONTAINING PROTEIN"/>
    <property type="match status" value="1"/>
</dbReference>
<dbReference type="Gene3D" id="1.20.1250.20">
    <property type="entry name" value="MFS general substrate transporter like domains"/>
    <property type="match status" value="1"/>
</dbReference>
<organism evidence="7 8">
    <name type="scientific">Verticillium longisporum</name>
    <name type="common">Verticillium dahliae var. longisporum</name>
    <dbReference type="NCBI Taxonomy" id="100787"/>
    <lineage>
        <taxon>Eukaryota</taxon>
        <taxon>Fungi</taxon>
        <taxon>Dikarya</taxon>
        <taxon>Ascomycota</taxon>
        <taxon>Pezizomycotina</taxon>
        <taxon>Sordariomycetes</taxon>
        <taxon>Hypocreomycetidae</taxon>
        <taxon>Glomerellales</taxon>
        <taxon>Plectosphaerellaceae</taxon>
        <taxon>Verticillium</taxon>
    </lineage>
</organism>
<keyword evidence="5 6" id="KW-0472">Membrane</keyword>
<keyword evidence="2" id="KW-0813">Transport</keyword>
<feature type="transmembrane region" description="Helical" evidence="6">
    <location>
        <begin position="216"/>
        <end position="232"/>
    </location>
</feature>
<feature type="transmembrane region" description="Helical" evidence="6">
    <location>
        <begin position="334"/>
        <end position="355"/>
    </location>
</feature>
<dbReference type="GO" id="GO:0022857">
    <property type="term" value="F:transmembrane transporter activity"/>
    <property type="evidence" value="ECO:0007669"/>
    <property type="project" value="TreeGrafter"/>
</dbReference>
<evidence type="ECO:0008006" key="9">
    <source>
        <dbReference type="Google" id="ProtNLM"/>
    </source>
</evidence>
<gene>
    <name evidence="7" type="ORF">BN1723_007248</name>
</gene>
<dbReference type="GO" id="GO:0016020">
    <property type="term" value="C:membrane"/>
    <property type="evidence" value="ECO:0007669"/>
    <property type="project" value="UniProtKB-SubCell"/>
</dbReference>
<reference evidence="8" key="1">
    <citation type="submission" date="2015-05" db="EMBL/GenBank/DDBJ databases">
        <authorList>
            <person name="Fogelqvist Johan"/>
        </authorList>
    </citation>
    <scope>NUCLEOTIDE SEQUENCE [LARGE SCALE GENOMIC DNA]</scope>
</reference>
<protein>
    <recommendedName>
        <fullName evidence="9">Major facilitator superfamily (MFS) profile domain-containing protein</fullName>
    </recommendedName>
</protein>
<name>A0A0G4NK16_VERLO</name>
<evidence type="ECO:0000256" key="5">
    <source>
        <dbReference type="ARBA" id="ARBA00023136"/>
    </source>
</evidence>
<dbReference type="Proteomes" id="UP000045706">
    <property type="component" value="Unassembled WGS sequence"/>
</dbReference>
<feature type="transmembrane region" description="Helical" evidence="6">
    <location>
        <begin position="269"/>
        <end position="292"/>
    </location>
</feature>
<dbReference type="AlphaFoldDB" id="A0A0G4NK16"/>
<evidence type="ECO:0000256" key="3">
    <source>
        <dbReference type="ARBA" id="ARBA00022692"/>
    </source>
</evidence>
<evidence type="ECO:0000256" key="2">
    <source>
        <dbReference type="ARBA" id="ARBA00022448"/>
    </source>
</evidence>
<accession>A0A0G4NK16</accession>
<feature type="transmembrane region" description="Helical" evidence="6">
    <location>
        <begin position="304"/>
        <end position="322"/>
    </location>
</feature>
<dbReference type="InterPro" id="IPR036259">
    <property type="entry name" value="MFS_trans_sf"/>
</dbReference>
<proteinExistence type="predicted"/>
<feature type="transmembrane region" description="Helical" evidence="6">
    <location>
        <begin position="239"/>
        <end position="257"/>
    </location>
</feature>
<feature type="transmembrane region" description="Helical" evidence="6">
    <location>
        <begin position="175"/>
        <end position="196"/>
    </location>
</feature>
<dbReference type="CDD" id="cd12148">
    <property type="entry name" value="fungal_TF_MHR"/>
    <property type="match status" value="1"/>
</dbReference>
<evidence type="ECO:0000256" key="6">
    <source>
        <dbReference type="SAM" id="Phobius"/>
    </source>
</evidence>
<keyword evidence="4 6" id="KW-1133">Transmembrane helix</keyword>
<dbReference type="EMBL" id="CVQI01036050">
    <property type="protein sequence ID" value="CRK46788.1"/>
    <property type="molecule type" value="Genomic_DNA"/>
</dbReference>
<evidence type="ECO:0000313" key="7">
    <source>
        <dbReference type="EMBL" id="CRK46788.1"/>
    </source>
</evidence>
<sequence length="391" mass="44325">MRYRTYAELASVNCDTRDVYLQWSPTNIDPKILLPNNYARRLVKDFHMQHLWWHHNGFHSDTFLEQCEIFWTSGAVVHPLWMALYLAVTCTSLWSLANSPRQCRELGLAFDDSLIELQFRKLTEILYEEDFLQNPSNREITILRDRIIIDDPNKATTKTSINLGDLQRAVADYKLWPHILLTSAGLAPSIALWSYAPSIVNSFGYERLQSNALTSVGQWMGVALTLFLGWLADTWGRRGYLVLSAVSIQFVFTLAYKCLPDDAAASTKFGLLTMAAGTTSWWHAVHGSWLSLNAQTPSERSMRMACFIMSANVAGLIGAQLFRADDRPFYHRGWTIAVVFMALSVACVLLLIALYRRANKKYFGKIQSSEAGSVEARPIGDELIVSKPYNY</sequence>
<keyword evidence="3 6" id="KW-0812">Transmembrane</keyword>
<dbReference type="SUPFAM" id="SSF103473">
    <property type="entry name" value="MFS general substrate transporter"/>
    <property type="match status" value="1"/>
</dbReference>